<evidence type="ECO:0000313" key="3">
    <source>
        <dbReference type="Proteomes" id="UP000292702"/>
    </source>
</evidence>
<dbReference type="OrthoDB" id="2749120at2759"/>
<sequence length="206" mass="22481">MPRASKNAFSCIPPNATRRRMTGAERRKASRDALGLPGPVDLWLAKAKETRIGEGGSVLSSSASGSEVPGVGDEDTVKCCVEMECTPGEIEGPFVDSPTYTLYLTLTASSQHTTGVPGSYVVFPRIILETYEGWPTSHDAPDWLYASQLAARCWKKGKGKGRQETKEREVRFSQTREEVMAFLLSVAPKKDSEVDVLAKGIQSIRI</sequence>
<dbReference type="AlphaFoldDB" id="A0A4R0RIE6"/>
<evidence type="ECO:0000313" key="2">
    <source>
        <dbReference type="EMBL" id="TCD68360.1"/>
    </source>
</evidence>
<reference evidence="2 3" key="1">
    <citation type="submission" date="2018-11" db="EMBL/GenBank/DDBJ databases">
        <title>Genome assembly of Steccherinum ochraceum LE-BIN_3174, the white-rot fungus of the Steccherinaceae family (The Residual Polyporoid clade, Polyporales, Basidiomycota).</title>
        <authorList>
            <person name="Fedorova T.V."/>
            <person name="Glazunova O.A."/>
            <person name="Landesman E.O."/>
            <person name="Moiseenko K.V."/>
            <person name="Psurtseva N.V."/>
            <person name="Savinova O.S."/>
            <person name="Shakhova N.V."/>
            <person name="Tyazhelova T.V."/>
            <person name="Vasina D.V."/>
        </authorList>
    </citation>
    <scope>NUCLEOTIDE SEQUENCE [LARGE SCALE GENOMIC DNA]</scope>
    <source>
        <strain evidence="2 3">LE-BIN_3174</strain>
    </source>
</reference>
<name>A0A4R0RIE6_9APHY</name>
<comment type="caution">
    <text evidence="2">The sequence shown here is derived from an EMBL/GenBank/DDBJ whole genome shotgun (WGS) entry which is preliminary data.</text>
</comment>
<keyword evidence="3" id="KW-1185">Reference proteome</keyword>
<proteinExistence type="predicted"/>
<evidence type="ECO:0000256" key="1">
    <source>
        <dbReference type="SAM" id="MobiDB-lite"/>
    </source>
</evidence>
<organism evidence="2 3">
    <name type="scientific">Steccherinum ochraceum</name>
    <dbReference type="NCBI Taxonomy" id="92696"/>
    <lineage>
        <taxon>Eukaryota</taxon>
        <taxon>Fungi</taxon>
        <taxon>Dikarya</taxon>
        <taxon>Basidiomycota</taxon>
        <taxon>Agaricomycotina</taxon>
        <taxon>Agaricomycetes</taxon>
        <taxon>Polyporales</taxon>
        <taxon>Steccherinaceae</taxon>
        <taxon>Steccherinum</taxon>
    </lineage>
</organism>
<gene>
    <name evidence="2" type="ORF">EIP91_010998</name>
</gene>
<accession>A0A4R0RIE6</accession>
<dbReference type="EMBL" id="RWJN01000069">
    <property type="protein sequence ID" value="TCD68360.1"/>
    <property type="molecule type" value="Genomic_DNA"/>
</dbReference>
<protein>
    <submittedName>
        <fullName evidence="2">Uncharacterized protein</fullName>
    </submittedName>
</protein>
<feature type="region of interest" description="Disordered" evidence="1">
    <location>
        <begin position="1"/>
        <end position="31"/>
    </location>
</feature>
<dbReference type="Proteomes" id="UP000292702">
    <property type="component" value="Unassembled WGS sequence"/>
</dbReference>
<feature type="compositionally biased region" description="Basic and acidic residues" evidence="1">
    <location>
        <begin position="22"/>
        <end position="31"/>
    </location>
</feature>